<gene>
    <name evidence="2" type="ORF">G1C95_1530</name>
</gene>
<protein>
    <submittedName>
        <fullName evidence="2">Histidine kinase</fullName>
    </submittedName>
</protein>
<dbReference type="EMBL" id="JAAIII010000004">
    <property type="protein sequence ID" value="NMM94343.1"/>
    <property type="molecule type" value="Genomic_DNA"/>
</dbReference>
<dbReference type="Proteomes" id="UP000532194">
    <property type="component" value="Unassembled WGS sequence"/>
</dbReference>
<dbReference type="Gene3D" id="3.30.565.10">
    <property type="entry name" value="Histidine kinase-like ATPase, C-terminal domain"/>
    <property type="match status" value="1"/>
</dbReference>
<name>A0A7Y0EQ17_9BIFI</name>
<keyword evidence="2" id="KW-0808">Transferase</keyword>
<sequence length="256" mass="28981">MAMTIAQSIGSVIGYGIKRYRHEAERQKLELRLQTLKERNETMERDRIIARQMHDELTNDLTYIITVAETRLMDADGVEQETLNKLSDRAKDALDCAHQAIDMLRHKDYSSLDEQINNTTLWDEIITGIIQRNRLDLAQMGYNGTVSIQGIEYANSYGKKVCDEVCSLLQELFFNIRKHCSRQDGDYSLSIEVNHTFLNIIQMNSIASIPSLTQSNRGLAIHRDIIGRLGGTFTTSAEDGTWILKVAIPSPESGSK</sequence>
<evidence type="ECO:0000313" key="2">
    <source>
        <dbReference type="EMBL" id="NMM94343.1"/>
    </source>
</evidence>
<proteinExistence type="predicted"/>
<keyword evidence="2" id="KW-0418">Kinase</keyword>
<dbReference type="AlphaFoldDB" id="A0A7Y0EQ17"/>
<evidence type="ECO:0000256" key="1">
    <source>
        <dbReference type="SAM" id="Coils"/>
    </source>
</evidence>
<keyword evidence="1" id="KW-0175">Coiled coil</keyword>
<comment type="caution">
    <text evidence="2">The sequence shown here is derived from an EMBL/GenBank/DDBJ whole genome shotgun (WGS) entry which is preliminary data.</text>
</comment>
<accession>A0A7Y0EQ17</accession>
<dbReference type="InterPro" id="IPR036890">
    <property type="entry name" value="HATPase_C_sf"/>
</dbReference>
<dbReference type="GO" id="GO:0016301">
    <property type="term" value="F:kinase activity"/>
    <property type="evidence" value="ECO:0007669"/>
    <property type="project" value="UniProtKB-KW"/>
</dbReference>
<reference evidence="2 3" key="1">
    <citation type="submission" date="2020-02" db="EMBL/GenBank/DDBJ databases">
        <title>Characterization of phylogenetic diversity of novel bifidobacterial species isolated in Czech ZOOs.</title>
        <authorList>
            <person name="Lugli G.A."/>
            <person name="Vera N.B."/>
            <person name="Ventura M."/>
        </authorList>
    </citation>
    <scope>NUCLEOTIDE SEQUENCE [LARGE SCALE GENOMIC DNA]</scope>
    <source>
        <strain evidence="2 3">DSM 109957</strain>
    </source>
</reference>
<evidence type="ECO:0000313" key="3">
    <source>
        <dbReference type="Proteomes" id="UP000532194"/>
    </source>
</evidence>
<keyword evidence="3" id="KW-1185">Reference proteome</keyword>
<feature type="coiled-coil region" evidence="1">
    <location>
        <begin position="19"/>
        <end position="53"/>
    </location>
</feature>
<organism evidence="2 3">
    <name type="scientific">Bifidobacterium oedipodis</name>
    <dbReference type="NCBI Taxonomy" id="2675322"/>
    <lineage>
        <taxon>Bacteria</taxon>
        <taxon>Bacillati</taxon>
        <taxon>Actinomycetota</taxon>
        <taxon>Actinomycetes</taxon>
        <taxon>Bifidobacteriales</taxon>
        <taxon>Bifidobacteriaceae</taxon>
        <taxon>Bifidobacterium</taxon>
    </lineage>
</organism>